<dbReference type="Pfam" id="PF00643">
    <property type="entry name" value="zf-B_box"/>
    <property type="match status" value="1"/>
</dbReference>
<evidence type="ECO:0000256" key="2">
    <source>
        <dbReference type="ARBA" id="ARBA00022771"/>
    </source>
</evidence>
<gene>
    <name evidence="7" type="ORF">ACH5RR_028001</name>
</gene>
<dbReference type="PANTHER" id="PTHR31717">
    <property type="entry name" value="ZINC FINGER PROTEIN CONSTANS-LIKE 10"/>
    <property type="match status" value="1"/>
</dbReference>
<protein>
    <recommendedName>
        <fullName evidence="6">B box-type domain-containing protein</fullName>
    </recommendedName>
</protein>
<dbReference type="EMBL" id="JBJUIK010000012">
    <property type="protein sequence ID" value="KAL3508600.1"/>
    <property type="molecule type" value="Genomic_DNA"/>
</dbReference>
<evidence type="ECO:0000256" key="5">
    <source>
        <dbReference type="SAM" id="MobiDB-lite"/>
    </source>
</evidence>
<feature type="compositionally biased region" description="Acidic residues" evidence="5">
    <location>
        <begin position="133"/>
        <end position="150"/>
    </location>
</feature>
<feature type="compositionally biased region" description="Low complexity" evidence="5">
    <location>
        <begin position="157"/>
        <end position="169"/>
    </location>
</feature>
<proteinExistence type="predicted"/>
<organism evidence="7 8">
    <name type="scientific">Cinchona calisaya</name>
    <dbReference type="NCBI Taxonomy" id="153742"/>
    <lineage>
        <taxon>Eukaryota</taxon>
        <taxon>Viridiplantae</taxon>
        <taxon>Streptophyta</taxon>
        <taxon>Embryophyta</taxon>
        <taxon>Tracheophyta</taxon>
        <taxon>Spermatophyta</taxon>
        <taxon>Magnoliopsida</taxon>
        <taxon>eudicotyledons</taxon>
        <taxon>Gunneridae</taxon>
        <taxon>Pentapetalae</taxon>
        <taxon>asterids</taxon>
        <taxon>lamiids</taxon>
        <taxon>Gentianales</taxon>
        <taxon>Rubiaceae</taxon>
        <taxon>Cinchonoideae</taxon>
        <taxon>Cinchoneae</taxon>
        <taxon>Cinchona</taxon>
    </lineage>
</organism>
<feature type="domain" description="B box-type" evidence="6">
    <location>
        <begin position="1"/>
        <end position="48"/>
    </location>
</feature>
<keyword evidence="1" id="KW-0479">Metal-binding</keyword>
<dbReference type="GO" id="GO:0008270">
    <property type="term" value="F:zinc ion binding"/>
    <property type="evidence" value="ECO:0007669"/>
    <property type="project" value="UniProtKB-KW"/>
</dbReference>
<evidence type="ECO:0000256" key="1">
    <source>
        <dbReference type="ARBA" id="ARBA00022723"/>
    </source>
</evidence>
<dbReference type="Proteomes" id="UP001630127">
    <property type="component" value="Unassembled WGS sequence"/>
</dbReference>
<keyword evidence="8" id="KW-1185">Reference proteome</keyword>
<evidence type="ECO:0000313" key="7">
    <source>
        <dbReference type="EMBL" id="KAL3508600.1"/>
    </source>
</evidence>
<dbReference type="PROSITE" id="PS50119">
    <property type="entry name" value="ZF_BBOX"/>
    <property type="match status" value="1"/>
</dbReference>
<comment type="caution">
    <text evidence="7">The sequence shown here is derived from an EMBL/GenBank/DDBJ whole genome shotgun (WGS) entry which is preliminary data.</text>
</comment>
<accession>A0ABD2YRH2</accession>
<dbReference type="AlphaFoldDB" id="A0ABD2YRH2"/>
<dbReference type="InterPro" id="IPR000315">
    <property type="entry name" value="Znf_B-box"/>
</dbReference>
<name>A0ABD2YRH2_9GENT</name>
<dbReference type="CDD" id="cd19821">
    <property type="entry name" value="Bbox1_BBX-like"/>
    <property type="match status" value="1"/>
</dbReference>
<dbReference type="InterPro" id="IPR049808">
    <property type="entry name" value="CONSTANS-like_Bbox1"/>
</dbReference>
<dbReference type="SMART" id="SM00336">
    <property type="entry name" value="BBOX"/>
    <property type="match status" value="1"/>
</dbReference>
<sequence length="300" mass="33367">MDKGRCELCSKAAARMYCESDEARLCWECDEKVHSANFLVAKHSRSLLCHLCQSPTPWKASGTKLPPTISLCESCFLHHHHHHHHTSSSNAADQNQATARMTMIGRTHRQQQQQQQGETDSSHGDHYSSTNESESDDTDFDEEDEEEDGENQVVPWSSCSTSSSASSSAHPPLTTSNSSSSDQQGYFSSPIRDGGVVVSSALNLKRSRADHLDSDDEDVCCSSEAKLNAKDAILEDSRRRACMRTMKMARAENETELRRRRMEILGSVMSFQQTTAGGEHDDASDVIRRISKLSRDAPNF</sequence>
<evidence type="ECO:0000313" key="8">
    <source>
        <dbReference type="Proteomes" id="UP001630127"/>
    </source>
</evidence>
<evidence type="ECO:0000256" key="3">
    <source>
        <dbReference type="ARBA" id="ARBA00022833"/>
    </source>
</evidence>
<evidence type="ECO:0000256" key="4">
    <source>
        <dbReference type="PROSITE-ProRule" id="PRU00024"/>
    </source>
</evidence>
<keyword evidence="3" id="KW-0862">Zinc</keyword>
<evidence type="ECO:0000259" key="6">
    <source>
        <dbReference type="PROSITE" id="PS50119"/>
    </source>
</evidence>
<reference evidence="7 8" key="1">
    <citation type="submission" date="2024-11" db="EMBL/GenBank/DDBJ databases">
        <title>A near-complete genome assembly of Cinchona calisaya.</title>
        <authorList>
            <person name="Lian D.C."/>
            <person name="Zhao X.W."/>
            <person name="Wei L."/>
        </authorList>
    </citation>
    <scope>NUCLEOTIDE SEQUENCE [LARGE SCALE GENOMIC DNA]</scope>
    <source>
        <tissue evidence="7">Nenye</tissue>
    </source>
</reference>
<feature type="region of interest" description="Disordered" evidence="5">
    <location>
        <begin position="105"/>
        <end position="193"/>
    </location>
</feature>
<keyword evidence="2 4" id="KW-0863">Zinc-finger</keyword>
<dbReference type="PANTHER" id="PTHR31717:SF60">
    <property type="entry name" value="B-BOX TYPE ZINC FINGER FAMILY PROTEIN"/>
    <property type="match status" value="1"/>
</dbReference>
<feature type="compositionally biased region" description="Low complexity" evidence="5">
    <location>
        <begin position="176"/>
        <end position="189"/>
    </location>
</feature>